<dbReference type="EMBL" id="SFCC01000019">
    <property type="protein sequence ID" value="RZQ60170.1"/>
    <property type="molecule type" value="Genomic_DNA"/>
</dbReference>
<organism evidence="1 2">
    <name type="scientific">Amycolatopsis suaedae</name>
    <dbReference type="NCBI Taxonomy" id="2510978"/>
    <lineage>
        <taxon>Bacteria</taxon>
        <taxon>Bacillati</taxon>
        <taxon>Actinomycetota</taxon>
        <taxon>Actinomycetes</taxon>
        <taxon>Pseudonocardiales</taxon>
        <taxon>Pseudonocardiaceae</taxon>
        <taxon>Amycolatopsis</taxon>
    </lineage>
</organism>
<comment type="caution">
    <text evidence="1">The sequence shown here is derived from an EMBL/GenBank/DDBJ whole genome shotgun (WGS) entry which is preliminary data.</text>
</comment>
<reference evidence="1 2" key="1">
    <citation type="submission" date="2019-02" db="EMBL/GenBank/DDBJ databases">
        <title>Draft genome sequence of Amycolatopsis sp. 8-3EHSu isolated from roots of Suaeda maritima.</title>
        <authorList>
            <person name="Duangmal K."/>
            <person name="Chantavorakit T."/>
        </authorList>
    </citation>
    <scope>NUCLEOTIDE SEQUENCE [LARGE SCALE GENOMIC DNA]</scope>
    <source>
        <strain evidence="1 2">8-3EHSu</strain>
    </source>
</reference>
<dbReference type="AlphaFoldDB" id="A0A4Q7IYU6"/>
<name>A0A4Q7IYU6_9PSEU</name>
<dbReference type="InterPro" id="IPR045778">
    <property type="entry name" value="DUF6204"/>
</dbReference>
<dbReference type="Proteomes" id="UP000292003">
    <property type="component" value="Unassembled WGS sequence"/>
</dbReference>
<dbReference type="Pfam" id="PF19707">
    <property type="entry name" value="DUF6204"/>
    <property type="match status" value="1"/>
</dbReference>
<accession>A0A4Q7IYU6</accession>
<keyword evidence="2" id="KW-1185">Reference proteome</keyword>
<protein>
    <submittedName>
        <fullName evidence="1">Uncharacterized protein</fullName>
    </submittedName>
</protein>
<evidence type="ECO:0000313" key="1">
    <source>
        <dbReference type="EMBL" id="RZQ60170.1"/>
    </source>
</evidence>
<dbReference type="OrthoDB" id="4803789at2"/>
<sequence>MFRVLVRGKFDGLDEAQKASLRGSGGPMFSAEGSFTFDSNVTAFTFRCQVPAGPDDDERVARERATEALRAHGLPYRDLAFSVTDMRDIRVRRKR</sequence>
<evidence type="ECO:0000313" key="2">
    <source>
        <dbReference type="Proteomes" id="UP000292003"/>
    </source>
</evidence>
<proteinExistence type="predicted"/>
<gene>
    <name evidence="1" type="ORF">EWH70_30875</name>
</gene>